<feature type="signal peptide" evidence="1">
    <location>
        <begin position="1"/>
        <end position="23"/>
    </location>
</feature>
<dbReference type="EMBL" id="JACHGH010000003">
    <property type="protein sequence ID" value="MBB6452794.1"/>
    <property type="molecule type" value="Genomic_DNA"/>
</dbReference>
<evidence type="ECO:0000313" key="3">
    <source>
        <dbReference type="Proteomes" id="UP000581688"/>
    </source>
</evidence>
<protein>
    <recommendedName>
        <fullName evidence="4">DUF3888 domain-containing protein</fullName>
    </recommendedName>
</protein>
<gene>
    <name evidence="2" type="ORF">HNQ94_001240</name>
</gene>
<sequence length="136" mass="15655">MSRFTVVLFIFAWLISANSSVYANSVNVNETESELSEALGFALIRSLTKPINQAIKEIYKNDKNAPEYLSWDAFSTEILKIKQLYGIGGAYEITLKVKPYYRAHNTYGEDRIVVSADGELIRYEHLKTYPKEEYNR</sequence>
<dbReference type="InterPro" id="IPR024984">
    <property type="entry name" value="DUF3888"/>
</dbReference>
<dbReference type="Pfam" id="PF13027">
    <property type="entry name" value="DUF3888"/>
    <property type="match status" value="1"/>
</dbReference>
<proteinExistence type="predicted"/>
<organism evidence="2 3">
    <name type="scientific">Salirhabdus euzebyi</name>
    <dbReference type="NCBI Taxonomy" id="394506"/>
    <lineage>
        <taxon>Bacteria</taxon>
        <taxon>Bacillati</taxon>
        <taxon>Bacillota</taxon>
        <taxon>Bacilli</taxon>
        <taxon>Bacillales</taxon>
        <taxon>Bacillaceae</taxon>
        <taxon>Salirhabdus</taxon>
    </lineage>
</organism>
<keyword evidence="1" id="KW-0732">Signal</keyword>
<evidence type="ECO:0008006" key="4">
    <source>
        <dbReference type="Google" id="ProtNLM"/>
    </source>
</evidence>
<reference evidence="2 3" key="1">
    <citation type="submission" date="2020-08" db="EMBL/GenBank/DDBJ databases">
        <title>Genomic Encyclopedia of Type Strains, Phase IV (KMG-IV): sequencing the most valuable type-strain genomes for metagenomic binning, comparative biology and taxonomic classification.</title>
        <authorList>
            <person name="Goeker M."/>
        </authorList>
    </citation>
    <scope>NUCLEOTIDE SEQUENCE [LARGE SCALE GENOMIC DNA]</scope>
    <source>
        <strain evidence="2 3">DSM 19612</strain>
    </source>
</reference>
<evidence type="ECO:0000313" key="2">
    <source>
        <dbReference type="EMBL" id="MBB6452794.1"/>
    </source>
</evidence>
<dbReference type="Proteomes" id="UP000581688">
    <property type="component" value="Unassembled WGS sequence"/>
</dbReference>
<dbReference type="RefSeq" id="WP_174495341.1">
    <property type="nucleotide sequence ID" value="NZ_CADDWK010000003.1"/>
</dbReference>
<keyword evidence="3" id="KW-1185">Reference proteome</keyword>
<evidence type="ECO:0000256" key="1">
    <source>
        <dbReference type="SAM" id="SignalP"/>
    </source>
</evidence>
<name>A0A841PXL3_9BACI</name>
<feature type="chain" id="PRO_5032992510" description="DUF3888 domain-containing protein" evidence="1">
    <location>
        <begin position="24"/>
        <end position="136"/>
    </location>
</feature>
<dbReference type="AlphaFoldDB" id="A0A841PXL3"/>
<comment type="caution">
    <text evidence="2">The sequence shown here is derived from an EMBL/GenBank/DDBJ whole genome shotgun (WGS) entry which is preliminary data.</text>
</comment>
<accession>A0A841PXL3</accession>